<comment type="caution">
    <text evidence="2">The sequence shown here is derived from an EMBL/GenBank/DDBJ whole genome shotgun (WGS) entry which is preliminary data.</text>
</comment>
<dbReference type="InterPro" id="IPR017517">
    <property type="entry name" value="Maleyloyr_isom"/>
</dbReference>
<keyword evidence="3" id="KW-1185">Reference proteome</keyword>
<dbReference type="InterPro" id="IPR034660">
    <property type="entry name" value="DinB/YfiT-like"/>
</dbReference>
<dbReference type="NCBIfam" id="TIGR03083">
    <property type="entry name" value="maleylpyruvate isomerase family mycothiol-dependent enzyme"/>
    <property type="match status" value="1"/>
</dbReference>
<keyword evidence="2" id="KW-0413">Isomerase</keyword>
<accession>A0A541BSG7</accession>
<sequence length="204" mass="22583">MLAERAELVELLRTLSPDQWSVQSLCGRWSVRDVATHLSMDSVSMPRYLLAAVRNLSADRVNERYVATHRDGSTDDLVDQLASSATASWFARYAPRLTLADHVVHQQDIRRPLGLSRRVDPERLRLVLDRPDPFARPRSYTRGLRFVASDLEWDHGTGPEVRGPAEALALAMVGRVTAVDELEGSGVDILRARMAPQADSGSGG</sequence>
<dbReference type="EMBL" id="VIGH01000001">
    <property type="protein sequence ID" value="TQF75215.1"/>
    <property type="molecule type" value="Genomic_DNA"/>
</dbReference>
<proteinExistence type="predicted"/>
<keyword evidence="2" id="KW-0670">Pyruvate</keyword>
<gene>
    <name evidence="2" type="ORF">FK531_01100</name>
</gene>
<feature type="domain" description="Mycothiol-dependent maleylpyruvate isomerase metal-binding" evidence="1">
    <location>
        <begin position="3"/>
        <end position="87"/>
    </location>
</feature>
<name>A0A541BSG7_9NOCA</name>
<dbReference type="SUPFAM" id="SSF109854">
    <property type="entry name" value="DinB/YfiT-like putative metalloenzymes"/>
    <property type="match status" value="1"/>
</dbReference>
<protein>
    <submittedName>
        <fullName evidence="2">Maleylpyruvate isomerase family mycothiol-dependent enzyme</fullName>
    </submittedName>
</protein>
<dbReference type="GO" id="GO:0046872">
    <property type="term" value="F:metal ion binding"/>
    <property type="evidence" value="ECO:0007669"/>
    <property type="project" value="InterPro"/>
</dbReference>
<dbReference type="InterPro" id="IPR024344">
    <property type="entry name" value="MDMPI_metal-binding"/>
</dbReference>
<dbReference type="Proteomes" id="UP000316256">
    <property type="component" value="Unassembled WGS sequence"/>
</dbReference>
<dbReference type="OrthoDB" id="5178565at2"/>
<evidence type="ECO:0000313" key="3">
    <source>
        <dbReference type="Proteomes" id="UP000316256"/>
    </source>
</evidence>
<dbReference type="Pfam" id="PF11716">
    <property type="entry name" value="MDMPI_N"/>
    <property type="match status" value="1"/>
</dbReference>
<evidence type="ECO:0000259" key="1">
    <source>
        <dbReference type="Pfam" id="PF11716"/>
    </source>
</evidence>
<dbReference type="Gene3D" id="1.20.120.450">
    <property type="entry name" value="dinb family like domain"/>
    <property type="match status" value="1"/>
</dbReference>
<dbReference type="AlphaFoldDB" id="A0A541BSG7"/>
<organism evidence="2 3">
    <name type="scientific">Rhodococcus spelaei</name>
    <dbReference type="NCBI Taxonomy" id="2546320"/>
    <lineage>
        <taxon>Bacteria</taxon>
        <taxon>Bacillati</taxon>
        <taxon>Actinomycetota</taxon>
        <taxon>Actinomycetes</taxon>
        <taxon>Mycobacteriales</taxon>
        <taxon>Nocardiaceae</taxon>
        <taxon>Rhodococcus</taxon>
    </lineage>
</organism>
<reference evidence="2 3" key="1">
    <citation type="submission" date="2019-06" db="EMBL/GenBank/DDBJ databases">
        <title>Rhodococcus spaelei sp. nov., isolated from a cave.</title>
        <authorList>
            <person name="Lee S.D."/>
        </authorList>
    </citation>
    <scope>NUCLEOTIDE SEQUENCE [LARGE SCALE GENOMIC DNA]</scope>
    <source>
        <strain evidence="2 3">C9-5</strain>
    </source>
</reference>
<dbReference type="GO" id="GO:0016853">
    <property type="term" value="F:isomerase activity"/>
    <property type="evidence" value="ECO:0007669"/>
    <property type="project" value="UniProtKB-KW"/>
</dbReference>
<evidence type="ECO:0000313" key="2">
    <source>
        <dbReference type="EMBL" id="TQF75215.1"/>
    </source>
</evidence>